<dbReference type="GO" id="GO:0005886">
    <property type="term" value="C:plasma membrane"/>
    <property type="evidence" value="ECO:0007669"/>
    <property type="project" value="TreeGrafter"/>
</dbReference>
<name>A0AAU7K0A2_9SPHI</name>
<organism evidence="2">
    <name type="scientific">Pedobacter sp. KACC 23697</name>
    <dbReference type="NCBI Taxonomy" id="3149230"/>
    <lineage>
        <taxon>Bacteria</taxon>
        <taxon>Pseudomonadati</taxon>
        <taxon>Bacteroidota</taxon>
        <taxon>Sphingobacteriia</taxon>
        <taxon>Sphingobacteriales</taxon>
        <taxon>Sphingobacteriaceae</taxon>
        <taxon>Pedobacter</taxon>
    </lineage>
</organism>
<dbReference type="Pfam" id="PF05656">
    <property type="entry name" value="DUF805"/>
    <property type="match status" value="1"/>
</dbReference>
<dbReference type="RefSeq" id="WP_406823441.1">
    <property type="nucleotide sequence ID" value="NZ_CP157485.1"/>
</dbReference>
<accession>A0AAU7K0A2</accession>
<dbReference type="InterPro" id="IPR008523">
    <property type="entry name" value="DUF805"/>
</dbReference>
<evidence type="ECO:0000256" key="1">
    <source>
        <dbReference type="SAM" id="Phobius"/>
    </source>
</evidence>
<dbReference type="PANTHER" id="PTHR34980">
    <property type="entry name" value="INNER MEMBRANE PROTEIN-RELATED-RELATED"/>
    <property type="match status" value="1"/>
</dbReference>
<dbReference type="PANTHER" id="PTHR34980:SF3">
    <property type="entry name" value="BLR8105 PROTEIN"/>
    <property type="match status" value="1"/>
</dbReference>
<proteinExistence type="predicted"/>
<keyword evidence="1" id="KW-1133">Transmembrane helix</keyword>
<gene>
    <name evidence="2" type="ORF">ABEG20_11215</name>
</gene>
<keyword evidence="1" id="KW-0812">Transmembrane</keyword>
<evidence type="ECO:0000313" key="2">
    <source>
        <dbReference type="EMBL" id="XBO45860.1"/>
    </source>
</evidence>
<sequence length="131" mass="14527">MFKSVFSFEGRIRRTEYALSRIICLIFVGIIAAAAEGESEAFGILMLIPLYILIAQSAKRCHDRGNSGWWMLIPFYGFILFFGPGDYGPNEYGDNPKGEGNDLYYGTDFDSQLSTVPVTASQHPGVEDQGN</sequence>
<reference evidence="2" key="1">
    <citation type="submission" date="2024-05" db="EMBL/GenBank/DDBJ databases">
        <authorList>
            <person name="Kim S."/>
            <person name="Heo J."/>
            <person name="Choi H."/>
            <person name="Choi Y."/>
            <person name="Kwon S.-W."/>
            <person name="Kim Y."/>
        </authorList>
    </citation>
    <scope>NUCLEOTIDE SEQUENCE</scope>
    <source>
        <strain evidence="2">KACC 23697</strain>
    </source>
</reference>
<feature type="transmembrane region" description="Helical" evidence="1">
    <location>
        <begin position="18"/>
        <end position="35"/>
    </location>
</feature>
<protein>
    <submittedName>
        <fullName evidence="2">DUF805 domain-containing protein</fullName>
    </submittedName>
</protein>
<dbReference type="EMBL" id="CP157485">
    <property type="protein sequence ID" value="XBO45860.1"/>
    <property type="molecule type" value="Genomic_DNA"/>
</dbReference>
<dbReference type="AlphaFoldDB" id="A0AAU7K0A2"/>
<feature type="transmembrane region" description="Helical" evidence="1">
    <location>
        <begin position="69"/>
        <end position="87"/>
    </location>
</feature>
<feature type="transmembrane region" description="Helical" evidence="1">
    <location>
        <begin position="41"/>
        <end position="57"/>
    </location>
</feature>
<keyword evidence="1" id="KW-0472">Membrane</keyword>